<feature type="region of interest" description="Disordered" evidence="1">
    <location>
        <begin position="198"/>
        <end position="217"/>
    </location>
</feature>
<organism evidence="3 4">
    <name type="scientific">Candidatus Aeolococcus gillhamiae</name>
    <dbReference type="NCBI Taxonomy" id="3127015"/>
    <lineage>
        <taxon>Bacteria</taxon>
        <taxon>Bacillati</taxon>
        <taxon>Candidatus Dormiibacterota</taxon>
        <taxon>Candidatus Dormibacteria</taxon>
        <taxon>Candidatus Aeolococcales</taxon>
        <taxon>Candidatus Aeolococcaceae</taxon>
        <taxon>Candidatus Aeolococcus</taxon>
    </lineage>
</organism>
<protein>
    <submittedName>
        <fullName evidence="3">DUF2867 domain-containing protein</fullName>
    </submittedName>
</protein>
<comment type="caution">
    <text evidence="3">The sequence shown here is derived from an EMBL/GenBank/DDBJ whole genome shotgun (WGS) entry which is preliminary data.</text>
</comment>
<evidence type="ECO:0000313" key="2">
    <source>
        <dbReference type="EMBL" id="MBJ7595596.1"/>
    </source>
</evidence>
<accession>A0A2W5Z8D5</accession>
<gene>
    <name evidence="3" type="ORF">DLM65_05470</name>
    <name evidence="2" type="ORF">JF886_12190</name>
</gene>
<evidence type="ECO:0000256" key="1">
    <source>
        <dbReference type="SAM" id="MobiDB-lite"/>
    </source>
</evidence>
<accession>A0A934N4G5</accession>
<name>A0A2W5Z8D5_9BACT</name>
<dbReference type="Pfam" id="PF11066">
    <property type="entry name" value="DUF2867"/>
    <property type="match status" value="1"/>
</dbReference>
<evidence type="ECO:0000313" key="3">
    <source>
        <dbReference type="EMBL" id="PZR81640.1"/>
    </source>
</evidence>
<dbReference type="EMBL" id="JAEKNS010000125">
    <property type="protein sequence ID" value="MBJ7595596.1"/>
    <property type="molecule type" value="Genomic_DNA"/>
</dbReference>
<dbReference type="InterPro" id="IPR021295">
    <property type="entry name" value="DUF2867"/>
</dbReference>
<evidence type="ECO:0000313" key="4">
    <source>
        <dbReference type="Proteomes" id="UP000248724"/>
    </source>
</evidence>
<dbReference type="EMBL" id="QHBU01000102">
    <property type="protein sequence ID" value="PZR81640.1"/>
    <property type="molecule type" value="Genomic_DNA"/>
</dbReference>
<reference evidence="2 5" key="3">
    <citation type="submission" date="2020-10" db="EMBL/GenBank/DDBJ databases">
        <title>Ca. Dormibacterota MAGs.</title>
        <authorList>
            <person name="Montgomery K."/>
        </authorList>
    </citation>
    <scope>NUCLEOTIDE SEQUENCE [LARGE SCALE GENOMIC DNA]</scope>
    <source>
        <strain evidence="2">SC8812_S17_18</strain>
    </source>
</reference>
<dbReference type="AlphaFoldDB" id="A0A2W5Z8D5"/>
<reference evidence="3" key="2">
    <citation type="submission" date="2018-05" db="EMBL/GenBank/DDBJ databases">
        <authorList>
            <person name="Ferrari B."/>
        </authorList>
    </citation>
    <scope>NUCLEOTIDE SEQUENCE</scope>
    <source>
        <strain evidence="3">RRmetagenome_bin12</strain>
    </source>
</reference>
<dbReference type="Proteomes" id="UP000606991">
    <property type="component" value="Unassembled WGS sequence"/>
</dbReference>
<proteinExistence type="predicted"/>
<dbReference type="RefSeq" id="WP_337312847.1">
    <property type="nucleotide sequence ID" value="NZ_JAEKNS010000125.1"/>
</dbReference>
<sequence length="217" mass="24224">MRLPNAVQQEHPWVISRIAPDFQLLDVWALPVRGRANDFPTLLEVMADLDPTGAGSTASRALFWLRFRVGALFGWDDPHRKFPVPGRVETSLTTRVPEDLRATARGLKLGVPGFVPLYRTNTEAAAEVSNATVHGVLHLAWVHQGNGRYRGQMAVYVKPRGWLGDMYMALIGPFRYLIVYPALMRQIENAWQARRAGPTHSGHAAQHGLSRVESQAK</sequence>
<dbReference type="Proteomes" id="UP000248724">
    <property type="component" value="Unassembled WGS sequence"/>
</dbReference>
<reference evidence="3 4" key="1">
    <citation type="journal article" date="2017" name="Nature">
        <title>Atmospheric trace gases support primary production in Antarctic desert surface soil.</title>
        <authorList>
            <person name="Ji M."/>
            <person name="Greening C."/>
            <person name="Vanwonterghem I."/>
            <person name="Carere C.R."/>
            <person name="Bay S.K."/>
            <person name="Steen J.A."/>
            <person name="Montgomery K."/>
            <person name="Lines T."/>
            <person name="Beardall J."/>
            <person name="van Dorst J."/>
            <person name="Snape I."/>
            <person name="Stott M.B."/>
            <person name="Hugenholtz P."/>
            <person name="Ferrari B.C."/>
        </authorList>
    </citation>
    <scope>NUCLEOTIDE SEQUENCE [LARGE SCALE GENOMIC DNA]</scope>
    <source>
        <strain evidence="3">RRmetagenome_bin12</strain>
    </source>
</reference>
<evidence type="ECO:0000313" key="5">
    <source>
        <dbReference type="Proteomes" id="UP000606991"/>
    </source>
</evidence>